<name>A0A1G1ZVN2_9BACT</name>
<evidence type="ECO:0000256" key="1">
    <source>
        <dbReference type="ARBA" id="ARBA00022679"/>
    </source>
</evidence>
<evidence type="ECO:0000256" key="4">
    <source>
        <dbReference type="PIRSR" id="PIRSR000808-1"/>
    </source>
</evidence>
<dbReference type="PANTHER" id="PTHR42763:SF2">
    <property type="entry name" value="ADP-GLUCOSE PHOSPHORYLASE"/>
    <property type="match status" value="1"/>
</dbReference>
<evidence type="ECO:0000256" key="2">
    <source>
        <dbReference type="ARBA" id="ARBA00022695"/>
    </source>
</evidence>
<dbReference type="Pfam" id="PF01087">
    <property type="entry name" value="GalP_UDP_transf"/>
    <property type="match status" value="1"/>
</dbReference>
<evidence type="ECO:0000313" key="7">
    <source>
        <dbReference type="Proteomes" id="UP000176284"/>
    </source>
</evidence>
<feature type="active site" description="Tele-UMP-histidine intermediate" evidence="4">
    <location>
        <position position="163"/>
    </location>
</feature>
<evidence type="ECO:0000259" key="5">
    <source>
        <dbReference type="Pfam" id="PF01087"/>
    </source>
</evidence>
<dbReference type="EMBL" id="MHJM01000014">
    <property type="protein sequence ID" value="OGY67887.1"/>
    <property type="molecule type" value="Genomic_DNA"/>
</dbReference>
<dbReference type="GO" id="GO:0006012">
    <property type="term" value="P:galactose metabolic process"/>
    <property type="evidence" value="ECO:0007669"/>
    <property type="project" value="InterPro"/>
</dbReference>
<keyword evidence="2" id="KW-0548">Nucleotidyltransferase</keyword>
<dbReference type="Proteomes" id="UP000176284">
    <property type="component" value="Unassembled WGS sequence"/>
</dbReference>
<accession>A0A1G1ZVN2</accession>
<dbReference type="InterPro" id="IPR001937">
    <property type="entry name" value="GalP_UDPtransf1"/>
</dbReference>
<evidence type="ECO:0000313" key="6">
    <source>
        <dbReference type="EMBL" id="OGY67887.1"/>
    </source>
</evidence>
<keyword evidence="1" id="KW-0808">Transferase</keyword>
<dbReference type="STRING" id="1798410.A3H63_01930"/>
<dbReference type="GO" id="GO:0008270">
    <property type="term" value="F:zinc ion binding"/>
    <property type="evidence" value="ECO:0007669"/>
    <property type="project" value="InterPro"/>
</dbReference>
<dbReference type="AlphaFoldDB" id="A0A1G1ZVN2"/>
<protein>
    <recommendedName>
        <fullName evidence="5">Galactose-1-phosphate uridyl transferase N-terminal domain-containing protein</fullName>
    </recommendedName>
</protein>
<dbReference type="GO" id="GO:0008108">
    <property type="term" value="F:UDP-glucose:hexose-1-phosphate uridylyltransferase activity"/>
    <property type="evidence" value="ECO:0007669"/>
    <property type="project" value="InterPro"/>
</dbReference>
<feature type="domain" description="Galactose-1-phosphate uridyl transferase N-terminal" evidence="5">
    <location>
        <begin position="4"/>
        <end position="173"/>
    </location>
</feature>
<organism evidence="6 7">
    <name type="scientific">Candidatus Harrisonbacteria bacterium RIFCSPLOWO2_02_FULL_45_10c</name>
    <dbReference type="NCBI Taxonomy" id="1798410"/>
    <lineage>
        <taxon>Bacteria</taxon>
        <taxon>Candidatus Harrisoniibacteriota</taxon>
    </lineage>
</organism>
<dbReference type="PANTHER" id="PTHR42763">
    <property type="entry name" value="ADP-GLUCOSE PHOSPHORYLASE"/>
    <property type="match status" value="1"/>
</dbReference>
<gene>
    <name evidence="6" type="ORF">A3H63_01930</name>
</gene>
<dbReference type="InterPro" id="IPR053177">
    <property type="entry name" value="ADP-glucose_phosphorylase"/>
</dbReference>
<evidence type="ECO:0000256" key="3">
    <source>
        <dbReference type="ARBA" id="ARBA00023277"/>
    </source>
</evidence>
<sequence>MKKSELRQDLVSGDWIVVAPERANRPDQFAHRKIKRVVAPKNSCPFENPQKTGHEKPVLIYGNSEWRLQVIANKYPTFRHRNQCAPIFKSGPFSVAETIGHHDVVITRDHKKNFSDLSRRDAEQVFESFWDRYLMLHEDQCVAYVAIFQNWGPTAGASVYHPHYQIIGLPIVPPDITHSLDGSLNFFHLRKKCVHCLTLQWELRYKKRIIYENAEAVAYAPFVSKTPFEVRIFPKRHLSYFENTLDHDMNYIVAALQRALQCYKENLGDPDYNFFIHTAPIKNKEKYPMYHWHIEVIPKITISAGFELGTGMDINVVDPDQAARI</sequence>
<keyword evidence="3" id="KW-0119">Carbohydrate metabolism</keyword>
<dbReference type="PIRSF" id="PIRSF000808">
    <property type="entry name" value="GalT"/>
    <property type="match status" value="1"/>
</dbReference>
<dbReference type="Gene3D" id="3.30.428.10">
    <property type="entry name" value="HIT-like"/>
    <property type="match status" value="2"/>
</dbReference>
<dbReference type="SUPFAM" id="SSF54197">
    <property type="entry name" value="HIT-like"/>
    <property type="match status" value="2"/>
</dbReference>
<comment type="caution">
    <text evidence="6">The sequence shown here is derived from an EMBL/GenBank/DDBJ whole genome shotgun (WGS) entry which is preliminary data.</text>
</comment>
<dbReference type="InterPro" id="IPR036265">
    <property type="entry name" value="HIT-like_sf"/>
</dbReference>
<dbReference type="InterPro" id="IPR005849">
    <property type="entry name" value="GalP_Utransf_N"/>
</dbReference>
<reference evidence="6 7" key="1">
    <citation type="journal article" date="2016" name="Nat. Commun.">
        <title>Thousands of microbial genomes shed light on interconnected biogeochemical processes in an aquifer system.</title>
        <authorList>
            <person name="Anantharaman K."/>
            <person name="Brown C.T."/>
            <person name="Hug L.A."/>
            <person name="Sharon I."/>
            <person name="Castelle C.J."/>
            <person name="Probst A.J."/>
            <person name="Thomas B.C."/>
            <person name="Singh A."/>
            <person name="Wilkins M.J."/>
            <person name="Karaoz U."/>
            <person name="Brodie E.L."/>
            <person name="Williams K.H."/>
            <person name="Hubbard S.S."/>
            <person name="Banfield J.F."/>
        </authorList>
    </citation>
    <scope>NUCLEOTIDE SEQUENCE [LARGE SCALE GENOMIC DNA]</scope>
</reference>
<proteinExistence type="predicted"/>
<feature type="non-terminal residue" evidence="6">
    <location>
        <position position="325"/>
    </location>
</feature>